<dbReference type="AlphaFoldDB" id="A0A1R1X651"/>
<keyword evidence="3" id="KW-1185">Reference proteome</keyword>
<reference evidence="3" key="1">
    <citation type="submission" date="2017-01" db="EMBL/GenBank/DDBJ databases">
        <authorList>
            <person name="Wang Y."/>
            <person name="White M."/>
            <person name="Kvist S."/>
            <person name="Moncalvo J.-M."/>
        </authorList>
    </citation>
    <scope>NUCLEOTIDE SEQUENCE [LARGE SCALE GENOMIC DNA]</scope>
    <source>
        <strain evidence="3">ID-206-W2</strain>
    </source>
</reference>
<feature type="region of interest" description="Disordered" evidence="1">
    <location>
        <begin position="565"/>
        <end position="605"/>
    </location>
</feature>
<feature type="compositionally biased region" description="Low complexity" evidence="1">
    <location>
        <begin position="565"/>
        <end position="588"/>
    </location>
</feature>
<organism evidence="2 3">
    <name type="scientific">Smittium culicis</name>
    <dbReference type="NCBI Taxonomy" id="133412"/>
    <lineage>
        <taxon>Eukaryota</taxon>
        <taxon>Fungi</taxon>
        <taxon>Fungi incertae sedis</taxon>
        <taxon>Zoopagomycota</taxon>
        <taxon>Kickxellomycotina</taxon>
        <taxon>Harpellomycetes</taxon>
        <taxon>Harpellales</taxon>
        <taxon>Legeriomycetaceae</taxon>
        <taxon>Smittium</taxon>
    </lineage>
</organism>
<accession>A0A1R1X651</accession>
<protein>
    <submittedName>
        <fullName evidence="2">Uncharacterized protein</fullName>
    </submittedName>
</protein>
<dbReference type="OrthoDB" id="2021145at2759"/>
<dbReference type="Proteomes" id="UP000187429">
    <property type="component" value="Unassembled WGS sequence"/>
</dbReference>
<feature type="compositionally biased region" description="Polar residues" evidence="1">
    <location>
        <begin position="596"/>
        <end position="605"/>
    </location>
</feature>
<proteinExistence type="predicted"/>
<comment type="caution">
    <text evidence="2">The sequence shown here is derived from an EMBL/GenBank/DDBJ whole genome shotgun (WGS) entry which is preliminary data.</text>
</comment>
<gene>
    <name evidence="2" type="ORF">AYI69_g10371</name>
</gene>
<evidence type="ECO:0000313" key="3">
    <source>
        <dbReference type="Proteomes" id="UP000187429"/>
    </source>
</evidence>
<name>A0A1R1X651_9FUNG</name>
<evidence type="ECO:0000313" key="2">
    <source>
        <dbReference type="EMBL" id="OMJ10116.1"/>
    </source>
</evidence>
<dbReference type="EMBL" id="LSSM01006761">
    <property type="protein sequence ID" value="OMJ10116.1"/>
    <property type="molecule type" value="Genomic_DNA"/>
</dbReference>
<sequence>MQPQLHKVLFLISTSNLSLFGEKPSLVIPDTIDWESNIQISVWQMIKAEVSLSGNGALDLIDYFISNWNIDWSLHSETANGIFQILSSSIPHVYILTGLIYTTTLSNSNNIKNDINSSGAPSSPESSICNHEESLKSLNHFNEPFSIECLSFHNMIPYSILSIWANSFYDKIFELFKIIAKGKEDISHLKDSSKPVVDTLAEFLDTWSRIDVKLSARIDEIRNHILSMLQTPPITNVDSPKIDPSSSFNNESLDEIDIKPNIQEIQDASMLFSDTSAKFSCDNNYITPKPEISEKNNADNSIHHNPENISQKKLELFAIGSNDLKPFAIPKNSENYTSYNQISAENYNNYNGNGIGIGAVNAPDNYNFNGNFQIQQPLQPRVKTEINPNEPLSSHLVLPANTSELFTQNENVYDHNSALVYLNNNGIINASGTNQSSILNKNRPIFPNTASSSISKPNYDFTMNQINPNQGGTAQNSLLYYPNITQSSNIQMVIPNHIQPRIPINIQSGTPNNIQLNNNMQNQLTGTFLANNNINFSNNPLAHLYPSNSSNQNSIFTATQNFTQSNLNTSSPSTNPNSNANNVQTNNPFLNKILKLSNNLDPEEK</sequence>
<evidence type="ECO:0000256" key="1">
    <source>
        <dbReference type="SAM" id="MobiDB-lite"/>
    </source>
</evidence>